<evidence type="ECO:0000256" key="2">
    <source>
        <dbReference type="ARBA" id="ARBA00022771"/>
    </source>
</evidence>
<dbReference type="Proteomes" id="UP001345013">
    <property type="component" value="Unassembled WGS sequence"/>
</dbReference>
<dbReference type="PANTHER" id="PTHR45969:SF69">
    <property type="entry name" value="FINGER DOMAIN PROTEIN, PUTATIVE (AFU_ORTHOLOGUE AFUA_3G12190)-RELATED"/>
    <property type="match status" value="1"/>
</dbReference>
<dbReference type="CDD" id="cd16448">
    <property type="entry name" value="RING-H2"/>
    <property type="match status" value="1"/>
</dbReference>
<evidence type="ECO:0000256" key="4">
    <source>
        <dbReference type="PROSITE-ProRule" id="PRU00175"/>
    </source>
</evidence>
<feature type="domain" description="RING-type" evidence="6">
    <location>
        <begin position="43"/>
        <end position="86"/>
    </location>
</feature>
<comment type="caution">
    <text evidence="7">The sequence shown here is derived from an EMBL/GenBank/DDBJ whole genome shotgun (WGS) entry which is preliminary data.</text>
</comment>
<dbReference type="Gene3D" id="3.30.40.10">
    <property type="entry name" value="Zinc/RING finger domain, C3HC4 (zinc finger)"/>
    <property type="match status" value="1"/>
</dbReference>
<dbReference type="InterPro" id="IPR013083">
    <property type="entry name" value="Znf_RING/FYVE/PHD"/>
</dbReference>
<evidence type="ECO:0000259" key="6">
    <source>
        <dbReference type="PROSITE" id="PS50089"/>
    </source>
</evidence>
<evidence type="ECO:0000256" key="5">
    <source>
        <dbReference type="SAM" id="MobiDB-lite"/>
    </source>
</evidence>
<dbReference type="EMBL" id="JAVRRG010000140">
    <property type="protein sequence ID" value="KAK5081112.1"/>
    <property type="molecule type" value="Genomic_DNA"/>
</dbReference>
<keyword evidence="3" id="KW-0862">Zinc</keyword>
<dbReference type="SMART" id="SM00184">
    <property type="entry name" value="RING"/>
    <property type="match status" value="1"/>
</dbReference>
<protein>
    <recommendedName>
        <fullName evidence="6">RING-type domain-containing protein</fullName>
    </recommendedName>
</protein>
<evidence type="ECO:0000313" key="7">
    <source>
        <dbReference type="EMBL" id="KAK5081112.1"/>
    </source>
</evidence>
<proteinExistence type="predicted"/>
<keyword evidence="2 4" id="KW-0863">Zinc-finger</keyword>
<dbReference type="Pfam" id="PF13639">
    <property type="entry name" value="zf-RING_2"/>
    <property type="match status" value="1"/>
</dbReference>
<dbReference type="InterPro" id="IPR001841">
    <property type="entry name" value="Znf_RING"/>
</dbReference>
<gene>
    <name evidence="7" type="ORF">LTR24_008277</name>
</gene>
<name>A0ABR0K0I2_9EURO</name>
<sequence>MATTPEATPGTREYEELYAKQHHTFAKVRLTHGHPLREDQEDCSICLEPITNLQETLTHDTCKHSWHDECLNQWFREDKQHCPLDREKLRYHPAISYSVFVSHVCFEYIGRVLNLDDDWVQWAARTIAVYRLELSELRKEVAEDLGQQPNDSAVETVIIAELSQAVTHRLDKEPDEEIAKYMANALGQVTAMLAEVFAFLDMDDFARDLELFRHVLAALPILGPLCPECDSNRGEVVETGGTPDDISREDDILPPLWQS</sequence>
<dbReference type="PROSITE" id="PS50089">
    <property type="entry name" value="ZF_RING_2"/>
    <property type="match status" value="1"/>
</dbReference>
<evidence type="ECO:0000256" key="3">
    <source>
        <dbReference type="ARBA" id="ARBA00022833"/>
    </source>
</evidence>
<keyword evidence="8" id="KW-1185">Reference proteome</keyword>
<accession>A0ABR0K0I2</accession>
<evidence type="ECO:0000313" key="8">
    <source>
        <dbReference type="Proteomes" id="UP001345013"/>
    </source>
</evidence>
<dbReference type="SUPFAM" id="SSF57850">
    <property type="entry name" value="RING/U-box"/>
    <property type="match status" value="1"/>
</dbReference>
<evidence type="ECO:0000256" key="1">
    <source>
        <dbReference type="ARBA" id="ARBA00022723"/>
    </source>
</evidence>
<feature type="region of interest" description="Disordered" evidence="5">
    <location>
        <begin position="234"/>
        <end position="259"/>
    </location>
</feature>
<organism evidence="7 8">
    <name type="scientific">Lithohypha guttulata</name>
    <dbReference type="NCBI Taxonomy" id="1690604"/>
    <lineage>
        <taxon>Eukaryota</taxon>
        <taxon>Fungi</taxon>
        <taxon>Dikarya</taxon>
        <taxon>Ascomycota</taxon>
        <taxon>Pezizomycotina</taxon>
        <taxon>Eurotiomycetes</taxon>
        <taxon>Chaetothyriomycetidae</taxon>
        <taxon>Chaetothyriales</taxon>
        <taxon>Trichomeriaceae</taxon>
        <taxon>Lithohypha</taxon>
    </lineage>
</organism>
<reference evidence="7 8" key="1">
    <citation type="submission" date="2023-08" db="EMBL/GenBank/DDBJ databases">
        <title>Black Yeasts Isolated from many extreme environments.</title>
        <authorList>
            <person name="Coleine C."/>
            <person name="Stajich J.E."/>
            <person name="Selbmann L."/>
        </authorList>
    </citation>
    <scope>NUCLEOTIDE SEQUENCE [LARGE SCALE GENOMIC DNA]</scope>
    <source>
        <strain evidence="7 8">CCFEE 5885</strain>
    </source>
</reference>
<dbReference type="PANTHER" id="PTHR45969">
    <property type="entry name" value="RING ZINC FINGER PROTEIN-RELATED"/>
    <property type="match status" value="1"/>
</dbReference>
<keyword evidence="1" id="KW-0479">Metal-binding</keyword>